<sequence>MAELEEYPDVLPLPLQSGYGFQPTSPLQRTEMSSGRARQRRMYSTVPTVASVTWLFTPEEGRIFEGWYRNLVTDGADWFVIRLKTPLGIQPYKARFTDIYDGPTLKGGNYWEFSAELELIERPTLNARETADALTGGSFTDAVTLLDDVAHQWYTRSWEDA</sequence>
<dbReference type="KEGG" id="kuy:FY550_06925"/>
<feature type="region of interest" description="Disordered" evidence="1">
    <location>
        <begin position="19"/>
        <end position="38"/>
    </location>
</feature>
<evidence type="ECO:0000313" key="2">
    <source>
        <dbReference type="EMBL" id="QEL10887.1"/>
    </source>
</evidence>
<dbReference type="Proteomes" id="UP000322553">
    <property type="component" value="Chromosome"/>
</dbReference>
<evidence type="ECO:0000313" key="3">
    <source>
        <dbReference type="Proteomes" id="UP000322553"/>
    </source>
</evidence>
<evidence type="ECO:0000256" key="1">
    <source>
        <dbReference type="SAM" id="MobiDB-lite"/>
    </source>
</evidence>
<name>A0A1S1NXP2_9GAMM</name>
<feature type="compositionally biased region" description="Polar residues" evidence="1">
    <location>
        <begin position="22"/>
        <end position="33"/>
    </location>
</feature>
<dbReference type="AlphaFoldDB" id="A0A1S1NXP2"/>
<dbReference type="OrthoDB" id="363206at2"/>
<dbReference type="RefSeq" id="WP_070977173.1">
    <property type="nucleotide sequence ID" value="NZ_CP043420.1"/>
</dbReference>
<gene>
    <name evidence="2" type="ORF">FY550_06925</name>
</gene>
<dbReference type="STRING" id="657387.BH688_03160"/>
<keyword evidence="3" id="KW-1185">Reference proteome</keyword>
<organism evidence="2 3">
    <name type="scientific">Kushneria phosphatilytica</name>
    <dbReference type="NCBI Taxonomy" id="657387"/>
    <lineage>
        <taxon>Bacteria</taxon>
        <taxon>Pseudomonadati</taxon>
        <taxon>Pseudomonadota</taxon>
        <taxon>Gammaproteobacteria</taxon>
        <taxon>Oceanospirillales</taxon>
        <taxon>Halomonadaceae</taxon>
        <taxon>Kushneria</taxon>
    </lineage>
</organism>
<proteinExistence type="predicted"/>
<accession>A0A1S1NXP2</accession>
<dbReference type="EMBL" id="CP043420">
    <property type="protein sequence ID" value="QEL10887.1"/>
    <property type="molecule type" value="Genomic_DNA"/>
</dbReference>
<protein>
    <submittedName>
        <fullName evidence="2">Uncharacterized protein</fullName>
    </submittedName>
</protein>
<reference evidence="2 3" key="1">
    <citation type="submission" date="2019-08" db="EMBL/GenBank/DDBJ databases">
        <title>Complete genome sequence of Kushneria sp. YCWA18, a halophilic phosphate-solubilizing bacterium isolated from Daqiao saltern in China.</title>
        <authorList>
            <person name="Du G.-X."/>
            <person name="Qu L.-Y."/>
        </authorList>
    </citation>
    <scope>NUCLEOTIDE SEQUENCE [LARGE SCALE GENOMIC DNA]</scope>
    <source>
        <strain evidence="2 3">YCWA18</strain>
    </source>
</reference>